<accession>A0A286GJC2</accession>
<reference evidence="3" key="1">
    <citation type="submission" date="2017-09" db="EMBL/GenBank/DDBJ databases">
        <authorList>
            <person name="Varghese N."/>
            <person name="Submissions S."/>
        </authorList>
    </citation>
    <scope>NUCLEOTIDE SEQUENCE [LARGE SCALE GENOMIC DNA]</scope>
    <source>
        <strain evidence="3">DSM 29961</strain>
    </source>
</reference>
<evidence type="ECO:0000313" key="2">
    <source>
        <dbReference type="EMBL" id="SOD95084.1"/>
    </source>
</evidence>
<dbReference type="Proteomes" id="UP000219452">
    <property type="component" value="Unassembled WGS sequence"/>
</dbReference>
<gene>
    <name evidence="2" type="ORF">SAMN06269250_4738</name>
</gene>
<dbReference type="RefSeq" id="WP_097129002.1">
    <property type="nucleotide sequence ID" value="NZ_OCNH01000004.1"/>
</dbReference>
<dbReference type="GO" id="GO:0016740">
    <property type="term" value="F:transferase activity"/>
    <property type="evidence" value="ECO:0007669"/>
    <property type="project" value="UniProtKB-KW"/>
</dbReference>
<evidence type="ECO:0000313" key="3">
    <source>
        <dbReference type="Proteomes" id="UP000219452"/>
    </source>
</evidence>
<dbReference type="EMBL" id="OCNH01000004">
    <property type="protein sequence ID" value="SOD95084.1"/>
    <property type="molecule type" value="Genomic_DNA"/>
</dbReference>
<proteinExistence type="predicted"/>
<name>A0A286GJC2_9BACT</name>
<sequence>MKIRFNKLHNNCILIAGVVVLYNSKRSVIDNILSYVNQVDLLYIIDNSDIVDIGLVEEISSIHSIKYISIGSNKGIAYALNVAANHAIKDGFTHLLTMDDDSKAPKDLVKLMRDFLLQYFAPEKIGIISVAHSKPLSNYSYKKVCFTMTSGNLLSLDAYKDVGPFDDILFIDHVDHEYNLRLNLGDYEIIELSYVKLNHKLGVNKVSTLFGNKFYFISHSPIRLYYLVRNGIYIAKKYFLVRPSFCMKLLYLNLVETSKSLLLEDNKRKRIVLTVRAFIDGSRGKMGRVDY</sequence>
<dbReference type="SUPFAM" id="SSF53448">
    <property type="entry name" value="Nucleotide-diphospho-sugar transferases"/>
    <property type="match status" value="1"/>
</dbReference>
<dbReference type="InterPro" id="IPR029044">
    <property type="entry name" value="Nucleotide-diphossugar_trans"/>
</dbReference>
<dbReference type="Pfam" id="PF00535">
    <property type="entry name" value="Glycos_transf_2"/>
    <property type="match status" value="1"/>
</dbReference>
<feature type="domain" description="Glycosyltransferase 2-like" evidence="1">
    <location>
        <begin position="18"/>
        <end position="116"/>
    </location>
</feature>
<dbReference type="AlphaFoldDB" id="A0A286GJC2"/>
<evidence type="ECO:0000259" key="1">
    <source>
        <dbReference type="Pfam" id="PF00535"/>
    </source>
</evidence>
<organism evidence="2 3">
    <name type="scientific">Spirosoma fluviale</name>
    <dbReference type="NCBI Taxonomy" id="1597977"/>
    <lineage>
        <taxon>Bacteria</taxon>
        <taxon>Pseudomonadati</taxon>
        <taxon>Bacteroidota</taxon>
        <taxon>Cytophagia</taxon>
        <taxon>Cytophagales</taxon>
        <taxon>Cytophagaceae</taxon>
        <taxon>Spirosoma</taxon>
    </lineage>
</organism>
<dbReference type="InterPro" id="IPR001173">
    <property type="entry name" value="Glyco_trans_2-like"/>
</dbReference>
<dbReference type="OrthoDB" id="9771846at2"/>
<keyword evidence="3" id="KW-1185">Reference proteome</keyword>
<keyword evidence="2" id="KW-0808">Transferase</keyword>
<protein>
    <submittedName>
        <fullName evidence="2">Rhamnosyltransferase</fullName>
    </submittedName>
</protein>